<feature type="region of interest" description="Disordered" evidence="2">
    <location>
        <begin position="633"/>
        <end position="672"/>
    </location>
</feature>
<organism evidence="3 4">
    <name type="scientific">Effrenium voratum</name>
    <dbReference type="NCBI Taxonomy" id="2562239"/>
    <lineage>
        <taxon>Eukaryota</taxon>
        <taxon>Sar</taxon>
        <taxon>Alveolata</taxon>
        <taxon>Dinophyceae</taxon>
        <taxon>Suessiales</taxon>
        <taxon>Symbiodiniaceae</taxon>
        <taxon>Effrenium</taxon>
    </lineage>
</organism>
<feature type="coiled-coil region" evidence="1">
    <location>
        <begin position="145"/>
        <end position="172"/>
    </location>
</feature>
<evidence type="ECO:0000313" key="3">
    <source>
        <dbReference type="EMBL" id="CAJ1403385.1"/>
    </source>
</evidence>
<comment type="caution">
    <text evidence="3">The sequence shown here is derived from an EMBL/GenBank/DDBJ whole genome shotgun (WGS) entry which is preliminary data.</text>
</comment>
<gene>
    <name evidence="3" type="ORF">EVOR1521_LOCUS26066</name>
</gene>
<dbReference type="Proteomes" id="UP001178507">
    <property type="component" value="Unassembled WGS sequence"/>
</dbReference>
<proteinExistence type="predicted"/>
<dbReference type="Gene3D" id="3.80.10.10">
    <property type="entry name" value="Ribonuclease Inhibitor"/>
    <property type="match status" value="1"/>
</dbReference>
<evidence type="ECO:0000256" key="2">
    <source>
        <dbReference type="SAM" id="MobiDB-lite"/>
    </source>
</evidence>
<dbReference type="EMBL" id="CAUJNA010003494">
    <property type="protein sequence ID" value="CAJ1403385.1"/>
    <property type="molecule type" value="Genomic_DNA"/>
</dbReference>
<evidence type="ECO:0000313" key="4">
    <source>
        <dbReference type="Proteomes" id="UP001178507"/>
    </source>
</evidence>
<keyword evidence="4" id="KW-1185">Reference proteome</keyword>
<feature type="region of interest" description="Disordered" evidence="2">
    <location>
        <begin position="92"/>
        <end position="119"/>
    </location>
</feature>
<keyword evidence="1" id="KW-0175">Coiled coil</keyword>
<dbReference type="SUPFAM" id="SSF52047">
    <property type="entry name" value="RNI-like"/>
    <property type="match status" value="1"/>
</dbReference>
<name>A0AA36N8Y0_9DINO</name>
<sequence>MAGELPPSPSSTLPYNLLDDVDQDEVEPAPGLPRPPRAKQLSSEFLRNLGTSEWEWKTSAKDFKPGGLDAGGTLSSSGSTFGGSHAHSGFCRSPLLGPSTGSSATESPPLDPRNQGGHLTVNDLGAFDALDLSGCVEDPQDCEEQLRLMELLEGLEQQKQQLQAQWEMERKEFITHVGCCRAVLQRYSVPLEEAEELVRKFSAMAEAEDPELLAYVNEPWASEAWRFPQMSAWTPGLVSDDFDLTGPSRPPGIEEADMGGAGAESIACTLKALFPHAKVQAGCEEAMQLGEDADQGCLTDPEVQRRAQTLQENTRSEIDGRALSSLRNLSALNALEVLQRVEELVEAQGGVCRNLSSMLQSVCRKMERKMISDAKAKAAEVPAEVKAGDETSRQKDDSKEYWTVKRIEKMAERCFETWYEGDRWRLKLSMPGSESDLSDLAVERFCSWLRRRLSEFKDAHGSKVLRQCQAEVDFAHSGLSDHGLWLLLDCLGQFEVQAGYLKLNQNRITGNGVLSLCEFIKSNKRAGQVYEMHLTDNQIDDSGALELLRTMKDLKHRYPPKREVPGKNGLQLVPVWLRLARNKVNAAALLQALSVEGISWCAARHGSGCNHGRCTRTQCPLVHHDLDQERSANWNEEQYEEGDRRDRSRRGRKAKGLTSPPDGELRMNSDRGPVPWVPKSVLLAGCISGEGEWMQSV</sequence>
<accession>A0AA36N8Y0</accession>
<dbReference type="InterPro" id="IPR032675">
    <property type="entry name" value="LRR_dom_sf"/>
</dbReference>
<evidence type="ECO:0000256" key="1">
    <source>
        <dbReference type="SAM" id="Coils"/>
    </source>
</evidence>
<protein>
    <submittedName>
        <fullName evidence="3">Uncharacterized protein</fullName>
    </submittedName>
</protein>
<reference evidence="3" key="1">
    <citation type="submission" date="2023-08" db="EMBL/GenBank/DDBJ databases">
        <authorList>
            <person name="Chen Y."/>
            <person name="Shah S."/>
            <person name="Dougan E. K."/>
            <person name="Thang M."/>
            <person name="Chan C."/>
        </authorList>
    </citation>
    <scope>NUCLEOTIDE SEQUENCE</scope>
</reference>
<dbReference type="AlphaFoldDB" id="A0AA36N8Y0"/>
<feature type="region of interest" description="Disordered" evidence="2">
    <location>
        <begin position="1"/>
        <end position="45"/>
    </location>
</feature>